<dbReference type="Proteomes" id="UP000592294">
    <property type="component" value="Unassembled WGS sequence"/>
</dbReference>
<reference evidence="4 5" key="1">
    <citation type="submission" date="2020-06" db="EMBL/GenBank/DDBJ databases">
        <title>Whole-genome sequence of Allochromatium humboldtianum DSM 21881, type strain.</title>
        <authorList>
            <person name="Kyndt J.A."/>
            <person name="Meyer T.E."/>
        </authorList>
    </citation>
    <scope>NUCLEOTIDE SEQUENCE [LARGE SCALE GENOMIC DNA]</scope>
    <source>
        <strain evidence="4 5">DSM 21881</strain>
    </source>
</reference>
<dbReference type="SUPFAM" id="SSF141868">
    <property type="entry name" value="EAL domain-like"/>
    <property type="match status" value="1"/>
</dbReference>
<gene>
    <name evidence="4" type="ORF">HW932_05055</name>
</gene>
<organism evidence="4 5">
    <name type="scientific">Allochromatium humboldtianum</name>
    <dbReference type="NCBI Taxonomy" id="504901"/>
    <lineage>
        <taxon>Bacteria</taxon>
        <taxon>Pseudomonadati</taxon>
        <taxon>Pseudomonadota</taxon>
        <taxon>Gammaproteobacteria</taxon>
        <taxon>Chromatiales</taxon>
        <taxon>Chromatiaceae</taxon>
        <taxon>Allochromatium</taxon>
    </lineage>
</organism>
<evidence type="ECO:0000313" key="5">
    <source>
        <dbReference type="Proteomes" id="UP000592294"/>
    </source>
</evidence>
<dbReference type="PROSITE" id="PS50883">
    <property type="entry name" value="EAL"/>
    <property type="match status" value="1"/>
</dbReference>
<dbReference type="Pfam" id="PF00563">
    <property type="entry name" value="EAL"/>
    <property type="match status" value="1"/>
</dbReference>
<dbReference type="PANTHER" id="PTHR33525">
    <property type="match status" value="1"/>
</dbReference>
<dbReference type="InterPro" id="IPR052340">
    <property type="entry name" value="RNase_Y/CdgJ"/>
</dbReference>
<sequence>MSDTFLGIQPIFDRDQHIIAYELLFRGLFGGFEDDPIDPDAATSQVILNAFTDIGVERLGRDKLLFLNLTEGLLTSDLIRTLPPDRVVLEILETVRITPALVESARSLVGLGFTLALDDFVYSPEWDPLLEIARIVKFDVLGDDRTAITAKLASLPRTCRPRLLAEKIETHEQFQDCLGLGFDLFQGYHLARPEVLAGKRPPANHVQALRLLARLQDDDIGLQEVERIISQDVTLSYRLLRFIGNVAISQARPIQTLMQAISLVGLRTVRQWAALLTLGSLDSVNPHSFTRSLTYARFCQIVGERRFSQDKDALFTVGLFSNLDEILLIPLHEALEHLPLDLRIKQAILEHKGLLGAVLAHAKGFEDDERSSDERSSDESLPGLDAETLAVYFLEAFAWARDLQQQVETGDRDAHDQERHPPRDDLRARSRPHR</sequence>
<dbReference type="PIRSF" id="PIRSF003180">
    <property type="entry name" value="DiGMPpdiest_YuxH"/>
    <property type="match status" value="1"/>
</dbReference>
<dbReference type="PROSITE" id="PS51833">
    <property type="entry name" value="HDOD"/>
    <property type="match status" value="1"/>
</dbReference>
<accession>A0A850R8C2</accession>
<dbReference type="AlphaFoldDB" id="A0A850R8C2"/>
<dbReference type="Gene3D" id="3.20.20.450">
    <property type="entry name" value="EAL domain"/>
    <property type="match status" value="1"/>
</dbReference>
<feature type="compositionally biased region" description="Basic and acidic residues" evidence="1">
    <location>
        <begin position="409"/>
        <end position="428"/>
    </location>
</feature>
<feature type="domain" description="HDOD" evidence="3">
    <location>
        <begin position="201"/>
        <end position="386"/>
    </location>
</feature>
<dbReference type="Pfam" id="PF08668">
    <property type="entry name" value="HDOD"/>
    <property type="match status" value="1"/>
</dbReference>
<evidence type="ECO:0000259" key="2">
    <source>
        <dbReference type="PROSITE" id="PS50883"/>
    </source>
</evidence>
<dbReference type="PANTHER" id="PTHR33525:SF4">
    <property type="entry name" value="CYCLIC DI-GMP PHOSPHODIESTERASE CDGJ"/>
    <property type="match status" value="1"/>
</dbReference>
<dbReference type="InterPro" id="IPR001633">
    <property type="entry name" value="EAL_dom"/>
</dbReference>
<evidence type="ECO:0000313" key="4">
    <source>
        <dbReference type="EMBL" id="NVZ08626.1"/>
    </source>
</evidence>
<dbReference type="EMBL" id="JABZEO010000003">
    <property type="protein sequence ID" value="NVZ08626.1"/>
    <property type="molecule type" value="Genomic_DNA"/>
</dbReference>
<feature type="region of interest" description="Disordered" evidence="1">
    <location>
        <begin position="407"/>
        <end position="434"/>
    </location>
</feature>
<dbReference type="Gene3D" id="1.10.3210.10">
    <property type="entry name" value="Hypothetical protein af1432"/>
    <property type="match status" value="1"/>
</dbReference>
<name>A0A850R8C2_9GAMM</name>
<evidence type="ECO:0000259" key="3">
    <source>
        <dbReference type="PROSITE" id="PS51833"/>
    </source>
</evidence>
<dbReference type="InterPro" id="IPR014408">
    <property type="entry name" value="dGMP_Pdiesterase_EAL/HD-GYP"/>
</dbReference>
<dbReference type="SMART" id="SM00052">
    <property type="entry name" value="EAL"/>
    <property type="match status" value="1"/>
</dbReference>
<proteinExistence type="predicted"/>
<dbReference type="InterPro" id="IPR013976">
    <property type="entry name" value="HDOD"/>
</dbReference>
<comment type="caution">
    <text evidence="4">The sequence shown here is derived from an EMBL/GenBank/DDBJ whole genome shotgun (WGS) entry which is preliminary data.</text>
</comment>
<dbReference type="RefSeq" id="WP_176975414.1">
    <property type="nucleotide sequence ID" value="NZ_JABZEO010000003.1"/>
</dbReference>
<dbReference type="InterPro" id="IPR035919">
    <property type="entry name" value="EAL_sf"/>
</dbReference>
<feature type="domain" description="EAL" evidence="2">
    <location>
        <begin position="1"/>
        <end position="207"/>
    </location>
</feature>
<protein>
    <submittedName>
        <fullName evidence="4">HDOD domain-containing protein</fullName>
    </submittedName>
</protein>
<keyword evidence="5" id="KW-1185">Reference proteome</keyword>
<evidence type="ECO:0000256" key="1">
    <source>
        <dbReference type="SAM" id="MobiDB-lite"/>
    </source>
</evidence>
<dbReference type="SUPFAM" id="SSF109604">
    <property type="entry name" value="HD-domain/PDEase-like"/>
    <property type="match status" value="1"/>
</dbReference>